<feature type="domain" description="Thoeris anti-defense 2-like" evidence="1">
    <location>
        <begin position="21"/>
        <end position="107"/>
    </location>
</feature>
<name>A0A1G9AHU0_ANEMI</name>
<reference evidence="2 3" key="1">
    <citation type="submission" date="2016-10" db="EMBL/GenBank/DDBJ databases">
        <authorList>
            <person name="de Groot N.N."/>
        </authorList>
    </citation>
    <scope>NUCLEOTIDE SEQUENCE [LARGE SCALE GENOMIC DNA]</scope>
    <source>
        <strain evidence="2 3">DSM 2895</strain>
    </source>
</reference>
<dbReference type="AlphaFoldDB" id="A0A1G9AHU0"/>
<organism evidence="2 3">
    <name type="scientific">Aneurinibacillus migulanus</name>
    <name type="common">Bacillus migulanus</name>
    <dbReference type="NCBI Taxonomy" id="47500"/>
    <lineage>
        <taxon>Bacteria</taxon>
        <taxon>Bacillati</taxon>
        <taxon>Bacillota</taxon>
        <taxon>Bacilli</taxon>
        <taxon>Bacillales</taxon>
        <taxon>Paenibacillaceae</taxon>
        <taxon>Aneurinibacillus group</taxon>
        <taxon>Aneurinibacillus</taxon>
    </lineage>
</organism>
<evidence type="ECO:0000313" key="3">
    <source>
        <dbReference type="Proteomes" id="UP000182836"/>
    </source>
</evidence>
<dbReference type="Pfam" id="PF11195">
    <property type="entry name" value="Tad2-like"/>
    <property type="match status" value="1"/>
</dbReference>
<dbReference type="EMBL" id="FNED01000046">
    <property type="protein sequence ID" value="SDK26085.1"/>
    <property type="molecule type" value="Genomic_DNA"/>
</dbReference>
<accession>A0A1G9AHU0</accession>
<sequence>MENVNVVTVEQMIETKAQFGIGLAVDLMKEGYKVTRAGWNGKGMYAAYQKGYPDGIPCNKQTAETWGLNEGDLFKCRPYLQLKCADGTYAMWTPSTSDVLAEDWMIVK</sequence>
<protein>
    <recommendedName>
        <fullName evidence="1">Thoeris anti-defense 2-like domain-containing protein</fullName>
    </recommendedName>
</protein>
<dbReference type="Proteomes" id="UP000182836">
    <property type="component" value="Unassembled WGS sequence"/>
</dbReference>
<evidence type="ECO:0000259" key="1">
    <source>
        <dbReference type="Pfam" id="PF11195"/>
    </source>
</evidence>
<gene>
    <name evidence="2" type="ORF">SAMN04487909_1469</name>
</gene>
<proteinExistence type="predicted"/>
<dbReference type="InterPro" id="IPR021361">
    <property type="entry name" value="Tad2-like_dom"/>
</dbReference>
<evidence type="ECO:0000313" key="2">
    <source>
        <dbReference type="EMBL" id="SDK26085.1"/>
    </source>
</evidence>